<dbReference type="EMBL" id="AMZH03015664">
    <property type="protein sequence ID" value="RRT45696.1"/>
    <property type="molecule type" value="Genomic_DNA"/>
</dbReference>
<organism evidence="2 3">
    <name type="scientific">Ensete ventricosum</name>
    <name type="common">Abyssinian banana</name>
    <name type="synonym">Musa ensete</name>
    <dbReference type="NCBI Taxonomy" id="4639"/>
    <lineage>
        <taxon>Eukaryota</taxon>
        <taxon>Viridiplantae</taxon>
        <taxon>Streptophyta</taxon>
        <taxon>Embryophyta</taxon>
        <taxon>Tracheophyta</taxon>
        <taxon>Spermatophyta</taxon>
        <taxon>Magnoliopsida</taxon>
        <taxon>Liliopsida</taxon>
        <taxon>Zingiberales</taxon>
        <taxon>Musaceae</taxon>
        <taxon>Ensete</taxon>
    </lineage>
</organism>
<proteinExistence type="predicted"/>
<dbReference type="Proteomes" id="UP000287651">
    <property type="component" value="Unassembled WGS sequence"/>
</dbReference>
<feature type="region of interest" description="Disordered" evidence="1">
    <location>
        <begin position="1"/>
        <end position="70"/>
    </location>
</feature>
<evidence type="ECO:0000313" key="2">
    <source>
        <dbReference type="EMBL" id="RRT45696.1"/>
    </source>
</evidence>
<dbReference type="AlphaFoldDB" id="A0A426Y1S9"/>
<comment type="caution">
    <text evidence="2">The sequence shown here is derived from an EMBL/GenBank/DDBJ whole genome shotgun (WGS) entry which is preliminary data.</text>
</comment>
<gene>
    <name evidence="2" type="ORF">B296_00039845</name>
</gene>
<evidence type="ECO:0000256" key="1">
    <source>
        <dbReference type="SAM" id="MobiDB-lite"/>
    </source>
</evidence>
<feature type="region of interest" description="Disordered" evidence="1">
    <location>
        <begin position="83"/>
        <end position="107"/>
    </location>
</feature>
<reference evidence="2 3" key="1">
    <citation type="journal article" date="2014" name="Agronomy (Basel)">
        <title>A Draft Genome Sequence for Ensete ventricosum, the Drought-Tolerant Tree Against Hunger.</title>
        <authorList>
            <person name="Harrison J."/>
            <person name="Moore K.A."/>
            <person name="Paszkiewicz K."/>
            <person name="Jones T."/>
            <person name="Grant M."/>
            <person name="Ambacheew D."/>
            <person name="Muzemil S."/>
            <person name="Studholme D.J."/>
        </authorList>
    </citation>
    <scope>NUCLEOTIDE SEQUENCE [LARGE SCALE GENOMIC DNA]</scope>
</reference>
<protein>
    <submittedName>
        <fullName evidence="2">Uncharacterized protein</fullName>
    </submittedName>
</protein>
<accession>A0A426Y1S9</accession>
<feature type="compositionally biased region" description="Basic residues" evidence="1">
    <location>
        <begin position="54"/>
        <end position="65"/>
    </location>
</feature>
<sequence>MAKPPAGVVDHGQSPLQGQPARKGQSPVGVGAVTSRRSRQQPRSPTGMAGACERKHHPRRGHKGQPRGLGCRLQGRLLARAVTNRGSARARRHCPPARCRPRAGTPVTGAVPTPTTCSAAAHAGVMVA</sequence>
<name>A0A426Y1S9_ENSVE</name>
<evidence type="ECO:0000313" key="3">
    <source>
        <dbReference type="Proteomes" id="UP000287651"/>
    </source>
</evidence>
<feature type="compositionally biased region" description="Basic residues" evidence="1">
    <location>
        <begin position="88"/>
        <end position="101"/>
    </location>
</feature>